<accession>A0ABU3PWC3</accession>
<evidence type="ECO:0000313" key="3">
    <source>
        <dbReference type="EMBL" id="MDT9593491.1"/>
    </source>
</evidence>
<evidence type="ECO:0000313" key="4">
    <source>
        <dbReference type="Proteomes" id="UP001268542"/>
    </source>
</evidence>
<dbReference type="Proteomes" id="UP001268542">
    <property type="component" value="Unassembled WGS sequence"/>
</dbReference>
<gene>
    <name evidence="3" type="ORF">RDV89_10470</name>
</gene>
<comment type="caution">
    <text evidence="3">The sequence shown here is derived from an EMBL/GenBank/DDBJ whole genome shotgun (WGS) entry which is preliminary data.</text>
</comment>
<dbReference type="PROSITE" id="PS51318">
    <property type="entry name" value="TAT"/>
    <property type="match status" value="1"/>
</dbReference>
<keyword evidence="2" id="KW-0732">Signal</keyword>
<feature type="chain" id="PRO_5046590961" evidence="2">
    <location>
        <begin position="38"/>
        <end position="68"/>
    </location>
</feature>
<name>A0ABU3PWC3_9ACTN</name>
<feature type="signal peptide" evidence="2">
    <location>
        <begin position="1"/>
        <end position="37"/>
    </location>
</feature>
<dbReference type="InterPro" id="IPR006311">
    <property type="entry name" value="TAT_signal"/>
</dbReference>
<sequence length="68" mass="6682">MSQPAGPRRRRTVLVSSRWAASAAVVAAMTIGAGALAADPSDPADPADRATAAARPGETLDAGPDSGP</sequence>
<dbReference type="EMBL" id="JAVYII010000004">
    <property type="protein sequence ID" value="MDT9593491.1"/>
    <property type="molecule type" value="Genomic_DNA"/>
</dbReference>
<protein>
    <submittedName>
        <fullName evidence="3">Uncharacterized protein</fullName>
    </submittedName>
</protein>
<keyword evidence="4" id="KW-1185">Reference proteome</keyword>
<evidence type="ECO:0000256" key="1">
    <source>
        <dbReference type="SAM" id="MobiDB-lite"/>
    </source>
</evidence>
<dbReference type="RefSeq" id="WP_315732986.1">
    <property type="nucleotide sequence ID" value="NZ_JAVYII010000004.1"/>
</dbReference>
<reference evidence="3 4" key="1">
    <citation type="submission" date="2023-08" db="EMBL/GenBank/DDBJ databases">
        <title>Nocardioides seae sp. nov., a bacterium isolated from a soil.</title>
        <authorList>
            <person name="Wang X."/>
        </authorList>
    </citation>
    <scope>NUCLEOTIDE SEQUENCE [LARGE SCALE GENOMIC DNA]</scope>
    <source>
        <strain evidence="3 4">YZH12</strain>
    </source>
</reference>
<feature type="region of interest" description="Disordered" evidence="1">
    <location>
        <begin position="36"/>
        <end position="68"/>
    </location>
</feature>
<proteinExistence type="predicted"/>
<evidence type="ECO:0000256" key="2">
    <source>
        <dbReference type="SAM" id="SignalP"/>
    </source>
</evidence>
<organism evidence="3 4">
    <name type="scientific">Nocardioides imazamoxiresistens</name>
    <dbReference type="NCBI Taxonomy" id="3231893"/>
    <lineage>
        <taxon>Bacteria</taxon>
        <taxon>Bacillati</taxon>
        <taxon>Actinomycetota</taxon>
        <taxon>Actinomycetes</taxon>
        <taxon>Propionibacteriales</taxon>
        <taxon>Nocardioidaceae</taxon>
        <taxon>Nocardioides</taxon>
    </lineage>
</organism>